<dbReference type="PRINTS" id="PR01221">
    <property type="entry name" value="MAJORURINARY"/>
</dbReference>
<dbReference type="Gene3D" id="2.40.128.20">
    <property type="match status" value="1"/>
</dbReference>
<keyword evidence="4 6" id="KW-0732">Signal</keyword>
<evidence type="ECO:0000313" key="8">
    <source>
        <dbReference type="Ensembl" id="ENSOGAP00000021551.1"/>
    </source>
</evidence>
<evidence type="ECO:0000256" key="6">
    <source>
        <dbReference type="SAM" id="SignalP"/>
    </source>
</evidence>
<dbReference type="Ensembl" id="ENSOGAT00000027837.1">
    <property type="protein sequence ID" value="ENSOGAP00000021551.1"/>
    <property type="gene ID" value="ENSOGAG00000027277.1"/>
</dbReference>
<evidence type="ECO:0000256" key="3">
    <source>
        <dbReference type="ARBA" id="ARBA00022525"/>
    </source>
</evidence>
<sequence length="190" mass="21573">TTLLLLCLPLSLSWTQESTPRPVPLRTHSMARVSGYWYSISMASDDLKRIKENGDLRVFVRHIEHLRNGSLKFDFRFMIQGDCVAVTVVCEKMKGDGEYSIVYNGKNKVTVLETDFWLYITFHLQNLRNGTKTQVLALYGTSPLNPSYLDRFKMICKTYGLSSENIIDMTNQGGSSWNAVQSPLAPPMSH</sequence>
<feature type="chain" id="PRO_5013152904" evidence="6">
    <location>
        <begin position="16"/>
        <end position="190"/>
    </location>
</feature>
<dbReference type="eggNOG" id="ENOG502RTZI">
    <property type="taxonomic scope" value="Eukaryota"/>
</dbReference>
<dbReference type="AlphaFoldDB" id="H0XZK8"/>
<dbReference type="Proteomes" id="UP000005225">
    <property type="component" value="Unassembled WGS sequence"/>
</dbReference>
<feature type="domain" description="Lipocalin/cytosolic fatty-acid binding" evidence="7">
    <location>
        <begin position="34"/>
        <end position="171"/>
    </location>
</feature>
<dbReference type="Pfam" id="PF00061">
    <property type="entry name" value="Lipocalin"/>
    <property type="match status" value="1"/>
</dbReference>
<evidence type="ECO:0000256" key="5">
    <source>
        <dbReference type="ARBA" id="ARBA00023157"/>
    </source>
</evidence>
<evidence type="ECO:0000256" key="1">
    <source>
        <dbReference type="ARBA" id="ARBA00004613"/>
    </source>
</evidence>
<dbReference type="HOGENOM" id="CLU_094061_4_0_1"/>
<dbReference type="InterPro" id="IPR002345">
    <property type="entry name" value="Lipocalin"/>
</dbReference>
<accession>H0XZK8</accession>
<evidence type="ECO:0000313" key="9">
    <source>
        <dbReference type="Proteomes" id="UP000005225"/>
    </source>
</evidence>
<dbReference type="InterPro" id="IPR002971">
    <property type="entry name" value="Maj_urinary"/>
</dbReference>
<evidence type="ECO:0000256" key="2">
    <source>
        <dbReference type="ARBA" id="ARBA00006889"/>
    </source>
</evidence>
<keyword evidence="9" id="KW-1185">Reference proteome</keyword>
<proteinExistence type="inferred from homology"/>
<dbReference type="InParanoid" id="H0XZK8"/>
<reference evidence="9" key="1">
    <citation type="submission" date="2011-03" db="EMBL/GenBank/DDBJ databases">
        <title>Version 3 of the genome sequence of Otolemur garnettii (Bushbaby).</title>
        <authorList>
            <consortium name="The Broad Institute Genome Sequencing Platform"/>
            <person name="Di Palma F."/>
            <person name="Johnson J."/>
            <person name="Lander E.S."/>
            <person name="Lindblad-Toh K."/>
            <person name="Jaffe D.B."/>
            <person name="Gnerre S."/>
            <person name="MacCallum I."/>
            <person name="Przybylski D."/>
            <person name="Ribeiro F.J."/>
            <person name="Burton J.N."/>
            <person name="Walker B.J."/>
            <person name="Sharpe T."/>
            <person name="Hall G."/>
        </authorList>
    </citation>
    <scope>NUCLEOTIDE SEQUENCE [LARGE SCALE GENOMIC DNA]</scope>
</reference>
<dbReference type="SUPFAM" id="SSF50814">
    <property type="entry name" value="Lipocalins"/>
    <property type="match status" value="1"/>
</dbReference>
<reference evidence="8" key="2">
    <citation type="submission" date="2025-08" db="UniProtKB">
        <authorList>
            <consortium name="Ensembl"/>
        </authorList>
    </citation>
    <scope>IDENTIFICATION</scope>
</reference>
<protein>
    <submittedName>
        <fullName evidence="8">Lipocalin 9</fullName>
    </submittedName>
</protein>
<dbReference type="FunCoup" id="H0XZK8">
    <property type="interactions" value="122"/>
</dbReference>
<reference evidence="8" key="3">
    <citation type="submission" date="2025-09" db="UniProtKB">
        <authorList>
            <consortium name="Ensembl"/>
        </authorList>
    </citation>
    <scope>IDENTIFICATION</scope>
</reference>
<dbReference type="GO" id="GO:0036094">
    <property type="term" value="F:small molecule binding"/>
    <property type="evidence" value="ECO:0007669"/>
    <property type="project" value="InterPro"/>
</dbReference>
<dbReference type="PANTHER" id="PTHR11430:SF28">
    <property type="entry name" value="EPIDIDYMAL-SPECIFIC LIPOCALIN-9"/>
    <property type="match status" value="1"/>
</dbReference>
<comment type="similarity">
    <text evidence="2">Belongs to the calycin superfamily. Lipocalin family.</text>
</comment>
<name>H0XZK8_OTOGA</name>
<evidence type="ECO:0000259" key="7">
    <source>
        <dbReference type="Pfam" id="PF00061"/>
    </source>
</evidence>
<keyword evidence="5" id="KW-1015">Disulfide bond</keyword>
<dbReference type="PANTHER" id="PTHR11430">
    <property type="entry name" value="LIPOCALIN"/>
    <property type="match status" value="1"/>
</dbReference>
<feature type="signal peptide" evidence="6">
    <location>
        <begin position="1"/>
        <end position="15"/>
    </location>
</feature>
<evidence type="ECO:0000256" key="4">
    <source>
        <dbReference type="ARBA" id="ARBA00022729"/>
    </source>
</evidence>
<dbReference type="EMBL" id="AAQR03116402">
    <property type="status" value="NOT_ANNOTATED_CDS"/>
    <property type="molecule type" value="Genomic_DNA"/>
</dbReference>
<dbReference type="GeneTree" id="ENSGT01050000244868"/>
<dbReference type="OMA" id="NYDMAKV"/>
<dbReference type="STRING" id="30611.ENSOGAP00000021551"/>
<dbReference type="InterPro" id="IPR012674">
    <property type="entry name" value="Calycin"/>
</dbReference>
<dbReference type="GO" id="GO:0005615">
    <property type="term" value="C:extracellular space"/>
    <property type="evidence" value="ECO:0007669"/>
    <property type="project" value="TreeGrafter"/>
</dbReference>
<comment type="subcellular location">
    <subcellularLocation>
        <location evidence="1">Secreted</location>
    </subcellularLocation>
</comment>
<dbReference type="InterPro" id="IPR000566">
    <property type="entry name" value="Lipocln_cytosolic_FA-bd_dom"/>
</dbReference>
<keyword evidence="3" id="KW-0964">Secreted</keyword>
<organism evidence="8 9">
    <name type="scientific">Otolemur garnettii</name>
    <name type="common">Small-eared galago</name>
    <name type="synonym">Garnett's greater bushbaby</name>
    <dbReference type="NCBI Taxonomy" id="30611"/>
    <lineage>
        <taxon>Eukaryota</taxon>
        <taxon>Metazoa</taxon>
        <taxon>Chordata</taxon>
        <taxon>Craniata</taxon>
        <taxon>Vertebrata</taxon>
        <taxon>Euteleostomi</taxon>
        <taxon>Mammalia</taxon>
        <taxon>Eutheria</taxon>
        <taxon>Euarchontoglires</taxon>
        <taxon>Primates</taxon>
        <taxon>Strepsirrhini</taxon>
        <taxon>Lorisiformes</taxon>
        <taxon>Galagidae</taxon>
        <taxon>Otolemur</taxon>
    </lineage>
</organism>